<evidence type="ECO:0000256" key="1">
    <source>
        <dbReference type="ARBA" id="ARBA00004377"/>
    </source>
</evidence>
<name>I3CIQ7_9GAMM</name>
<protein>
    <recommendedName>
        <fullName evidence="3">Type II secretion system protein J</fullName>
    </recommendedName>
</protein>
<dbReference type="Proteomes" id="UP000005744">
    <property type="component" value="Unassembled WGS sequence"/>
</dbReference>
<comment type="subcellular location">
    <subcellularLocation>
        <location evidence="1">Cell inner membrane</location>
        <topology evidence="1">Single-pass membrane protein</topology>
    </subcellularLocation>
</comment>
<reference evidence="11 12" key="1">
    <citation type="submission" date="2011-11" db="EMBL/GenBank/DDBJ databases">
        <title>Improved High-Quality Draft sequence of Beggiatoa alba B18lD.</title>
        <authorList>
            <consortium name="US DOE Joint Genome Institute"/>
            <person name="Lucas S."/>
            <person name="Han J."/>
            <person name="Lapidus A."/>
            <person name="Cheng J.-F."/>
            <person name="Goodwin L."/>
            <person name="Pitluck S."/>
            <person name="Peters L."/>
            <person name="Mikhailova N."/>
            <person name="Held B."/>
            <person name="Detter J.C."/>
            <person name="Han C."/>
            <person name="Tapia R."/>
            <person name="Land M."/>
            <person name="Hauser L."/>
            <person name="Kyrpides N."/>
            <person name="Ivanova N."/>
            <person name="Pagani I."/>
            <person name="Samuel K."/>
            <person name="Teske A."/>
            <person name="Mueller J."/>
            <person name="Woyke T."/>
        </authorList>
    </citation>
    <scope>NUCLEOTIDE SEQUENCE [LARGE SCALE GENOMIC DNA]</scope>
    <source>
        <strain evidence="11 12">B18LD</strain>
    </source>
</reference>
<dbReference type="Gene3D" id="2.10.70.20">
    <property type="entry name" value="gspk-gspi-gspj complex like domains"/>
    <property type="match status" value="1"/>
</dbReference>
<evidence type="ECO:0000313" key="11">
    <source>
        <dbReference type="EMBL" id="EIJ43500.1"/>
    </source>
</evidence>
<dbReference type="GO" id="GO:0015627">
    <property type="term" value="C:type II protein secretion system complex"/>
    <property type="evidence" value="ECO:0007669"/>
    <property type="project" value="InterPro"/>
</dbReference>
<dbReference type="PANTHER" id="PTHR39583:SF2">
    <property type="entry name" value="TYPE II SECRETION SYSTEM PROTEIN J"/>
    <property type="match status" value="1"/>
</dbReference>
<gene>
    <name evidence="11" type="ORF">BegalDRAFT_2659</name>
</gene>
<evidence type="ECO:0000256" key="5">
    <source>
        <dbReference type="ARBA" id="ARBA00022481"/>
    </source>
</evidence>
<dbReference type="RefSeq" id="WP_002690726.1">
    <property type="nucleotide sequence ID" value="NZ_JH600070.1"/>
</dbReference>
<keyword evidence="6" id="KW-0997">Cell inner membrane</keyword>
<keyword evidence="5" id="KW-0488">Methylation</keyword>
<dbReference type="InterPro" id="IPR045584">
    <property type="entry name" value="Pilin-like"/>
</dbReference>
<proteinExistence type="inferred from homology"/>
<keyword evidence="8 10" id="KW-1133">Transmembrane helix</keyword>
<dbReference type="NCBIfam" id="TIGR02532">
    <property type="entry name" value="IV_pilin_GFxxxE"/>
    <property type="match status" value="1"/>
</dbReference>
<dbReference type="STRING" id="395493.BegalDRAFT_2659"/>
<evidence type="ECO:0000256" key="8">
    <source>
        <dbReference type="ARBA" id="ARBA00022989"/>
    </source>
</evidence>
<dbReference type="InterPro" id="IPR051621">
    <property type="entry name" value="T2SS_protein_J"/>
</dbReference>
<evidence type="ECO:0000256" key="2">
    <source>
        <dbReference type="ARBA" id="ARBA00011084"/>
    </source>
</evidence>
<evidence type="ECO:0000256" key="6">
    <source>
        <dbReference type="ARBA" id="ARBA00022519"/>
    </source>
</evidence>
<evidence type="ECO:0000256" key="4">
    <source>
        <dbReference type="ARBA" id="ARBA00022475"/>
    </source>
</evidence>
<dbReference type="AlphaFoldDB" id="I3CIQ7"/>
<dbReference type="HOGENOM" id="CLU_093850_1_0_6"/>
<accession>I3CIQ7</accession>
<keyword evidence="4" id="KW-1003">Cell membrane</keyword>
<feature type="transmembrane region" description="Helical" evidence="10">
    <location>
        <begin position="21"/>
        <end position="42"/>
    </location>
</feature>
<dbReference type="SUPFAM" id="SSF54523">
    <property type="entry name" value="Pili subunits"/>
    <property type="match status" value="1"/>
</dbReference>
<dbReference type="GO" id="GO:0015628">
    <property type="term" value="P:protein secretion by the type II secretion system"/>
    <property type="evidence" value="ECO:0007669"/>
    <property type="project" value="InterPro"/>
</dbReference>
<evidence type="ECO:0000256" key="7">
    <source>
        <dbReference type="ARBA" id="ARBA00022692"/>
    </source>
</evidence>
<sequence length="228" mass="26187">MGLQQAFINRQRFLRHQGFSLLELLIALAIFAVIAVLAYGGLTVVLNTREQTDLQAAQLAQLQQVFSLLARDVEQVIMRPIRNKYGDNEPAFTGEITQLEFTRAGWRNPTQATRSTLQRVRYYWSEQQWWRSSWNVLDQAQDSKPETATLLSNVTAVQIRFLDSEARWHDQWSSALSATQTTRQTNDGTSSIVALKAIEVSLTLKDWGKLTRLFRVVYLPQTEQLDRN</sequence>
<dbReference type="EMBL" id="JH600070">
    <property type="protein sequence ID" value="EIJ43500.1"/>
    <property type="molecule type" value="Genomic_DNA"/>
</dbReference>
<evidence type="ECO:0000256" key="9">
    <source>
        <dbReference type="ARBA" id="ARBA00023136"/>
    </source>
</evidence>
<dbReference type="Pfam" id="PF11612">
    <property type="entry name" value="T2SSJ"/>
    <property type="match status" value="1"/>
</dbReference>
<dbReference type="InterPro" id="IPR012902">
    <property type="entry name" value="N_methyl_site"/>
</dbReference>
<comment type="similarity">
    <text evidence="2">Belongs to the GSP J family.</text>
</comment>
<dbReference type="eggNOG" id="COG4795">
    <property type="taxonomic scope" value="Bacteria"/>
</dbReference>
<dbReference type="NCBIfam" id="TIGR01711">
    <property type="entry name" value="gspJ"/>
    <property type="match status" value="1"/>
</dbReference>
<keyword evidence="9 10" id="KW-0472">Membrane</keyword>
<evidence type="ECO:0000256" key="3">
    <source>
        <dbReference type="ARBA" id="ARBA00021539"/>
    </source>
</evidence>
<dbReference type="OrthoDB" id="9794345at2"/>
<dbReference type="Pfam" id="PF07963">
    <property type="entry name" value="N_methyl"/>
    <property type="match status" value="1"/>
</dbReference>
<dbReference type="PROSITE" id="PS00409">
    <property type="entry name" value="PROKAR_NTER_METHYL"/>
    <property type="match status" value="1"/>
</dbReference>
<keyword evidence="7 10" id="KW-0812">Transmembrane</keyword>
<evidence type="ECO:0000256" key="10">
    <source>
        <dbReference type="SAM" id="Phobius"/>
    </source>
</evidence>
<keyword evidence="12" id="KW-1185">Reference proteome</keyword>
<dbReference type="Gene3D" id="3.10.610.10">
    <property type="entry name" value="GSPII I/J protein-like"/>
    <property type="match status" value="1"/>
</dbReference>
<dbReference type="GO" id="GO:0005886">
    <property type="term" value="C:plasma membrane"/>
    <property type="evidence" value="ECO:0007669"/>
    <property type="project" value="UniProtKB-SubCell"/>
</dbReference>
<dbReference type="InterPro" id="IPR010055">
    <property type="entry name" value="T2SS_protein-GspJ"/>
</dbReference>
<dbReference type="PANTHER" id="PTHR39583">
    <property type="entry name" value="TYPE II SECRETION SYSTEM PROTEIN J-RELATED"/>
    <property type="match status" value="1"/>
</dbReference>
<organism evidence="11 12">
    <name type="scientific">Beggiatoa alba B18LD</name>
    <dbReference type="NCBI Taxonomy" id="395493"/>
    <lineage>
        <taxon>Bacteria</taxon>
        <taxon>Pseudomonadati</taxon>
        <taxon>Pseudomonadota</taxon>
        <taxon>Gammaproteobacteria</taxon>
        <taxon>Thiotrichales</taxon>
        <taxon>Thiotrichaceae</taxon>
        <taxon>Beggiatoa</taxon>
    </lineage>
</organism>
<evidence type="ECO:0000313" key="12">
    <source>
        <dbReference type="Proteomes" id="UP000005744"/>
    </source>
</evidence>